<name>A0ABQ3KNV5_9PSEU</name>
<evidence type="ECO:0000256" key="2">
    <source>
        <dbReference type="ARBA" id="ARBA00022777"/>
    </source>
</evidence>
<dbReference type="SUPFAM" id="SSF55781">
    <property type="entry name" value="GAF domain-like"/>
    <property type="match status" value="1"/>
</dbReference>
<keyword evidence="7" id="KW-1185">Reference proteome</keyword>
<keyword evidence="1" id="KW-0808">Transferase</keyword>
<dbReference type="PIRSF" id="PIRSF036625">
    <property type="entry name" value="GAF_ANTAR"/>
    <property type="match status" value="1"/>
</dbReference>
<evidence type="ECO:0000259" key="5">
    <source>
        <dbReference type="PROSITE" id="PS50921"/>
    </source>
</evidence>
<dbReference type="Pfam" id="PF13185">
    <property type="entry name" value="GAF_2"/>
    <property type="match status" value="1"/>
</dbReference>
<evidence type="ECO:0000313" key="7">
    <source>
        <dbReference type="Proteomes" id="UP000649955"/>
    </source>
</evidence>
<keyword evidence="4" id="KW-0804">Transcription</keyword>
<sequence>MPTTHSRSWPTVLDEVTGALESLTAALDTEDDFAVLLHKTCAQVVNAVPGVDEATITLLTDDRPATVASTGESVTALDHGQYAAGHGPCIEAAASGKLVRVSVANAAERWPDFARDAAAAGFGSFLSAPLVVSEGHGGGVNCYSRQGGGFAELDEKLLDLYTSAVTPTLRVYSRYQHARDTVEHLRTALLSRAVIDQAKGILMAVRQVGADEAFTLLVEQSQRENRKLRDLAVQLVGQATGITPT</sequence>
<organism evidence="6 7">
    <name type="scientific">Amycolatopsis bullii</name>
    <dbReference type="NCBI Taxonomy" id="941987"/>
    <lineage>
        <taxon>Bacteria</taxon>
        <taxon>Bacillati</taxon>
        <taxon>Actinomycetota</taxon>
        <taxon>Actinomycetes</taxon>
        <taxon>Pseudonocardiales</taxon>
        <taxon>Pseudonocardiaceae</taxon>
        <taxon>Amycolatopsis</taxon>
    </lineage>
</organism>
<dbReference type="EMBL" id="BNAW01000051">
    <property type="protein sequence ID" value="GHG41779.1"/>
    <property type="molecule type" value="Genomic_DNA"/>
</dbReference>
<dbReference type="Proteomes" id="UP000649955">
    <property type="component" value="Unassembled WGS sequence"/>
</dbReference>
<dbReference type="InterPro" id="IPR003018">
    <property type="entry name" value="GAF"/>
</dbReference>
<dbReference type="SMART" id="SM00065">
    <property type="entry name" value="GAF"/>
    <property type="match status" value="1"/>
</dbReference>
<evidence type="ECO:0000256" key="3">
    <source>
        <dbReference type="ARBA" id="ARBA00023015"/>
    </source>
</evidence>
<dbReference type="SUPFAM" id="SSF52172">
    <property type="entry name" value="CheY-like"/>
    <property type="match status" value="1"/>
</dbReference>
<proteinExistence type="predicted"/>
<dbReference type="Gene3D" id="1.10.10.10">
    <property type="entry name" value="Winged helix-like DNA-binding domain superfamily/Winged helix DNA-binding domain"/>
    <property type="match status" value="1"/>
</dbReference>
<dbReference type="InterPro" id="IPR036388">
    <property type="entry name" value="WH-like_DNA-bd_sf"/>
</dbReference>
<keyword evidence="3" id="KW-0805">Transcription regulation</keyword>
<dbReference type="Pfam" id="PF03861">
    <property type="entry name" value="ANTAR"/>
    <property type="match status" value="1"/>
</dbReference>
<accession>A0ABQ3KNV5</accession>
<feature type="domain" description="ANTAR" evidence="5">
    <location>
        <begin position="175"/>
        <end position="236"/>
    </location>
</feature>
<keyword evidence="2" id="KW-0418">Kinase</keyword>
<reference evidence="7" key="1">
    <citation type="journal article" date="2019" name="Int. J. Syst. Evol. Microbiol.">
        <title>The Global Catalogue of Microorganisms (GCM) 10K type strain sequencing project: providing services to taxonomists for standard genome sequencing and annotation.</title>
        <authorList>
            <consortium name="The Broad Institute Genomics Platform"/>
            <consortium name="The Broad Institute Genome Sequencing Center for Infectious Disease"/>
            <person name="Wu L."/>
            <person name="Ma J."/>
        </authorList>
    </citation>
    <scope>NUCLEOTIDE SEQUENCE [LARGE SCALE GENOMIC DNA]</scope>
    <source>
        <strain evidence="7">CGMCC 4.7680</strain>
    </source>
</reference>
<dbReference type="SMART" id="SM01012">
    <property type="entry name" value="ANTAR"/>
    <property type="match status" value="1"/>
</dbReference>
<evidence type="ECO:0000256" key="4">
    <source>
        <dbReference type="ARBA" id="ARBA00023163"/>
    </source>
</evidence>
<dbReference type="InterPro" id="IPR029016">
    <property type="entry name" value="GAF-like_dom_sf"/>
</dbReference>
<dbReference type="InterPro" id="IPR011006">
    <property type="entry name" value="CheY-like_superfamily"/>
</dbReference>
<dbReference type="InterPro" id="IPR005561">
    <property type="entry name" value="ANTAR"/>
</dbReference>
<protein>
    <submittedName>
        <fullName evidence="6">ANTAR domain-containing protein</fullName>
    </submittedName>
</protein>
<dbReference type="Gene3D" id="3.30.450.40">
    <property type="match status" value="1"/>
</dbReference>
<comment type="caution">
    <text evidence="6">The sequence shown here is derived from an EMBL/GenBank/DDBJ whole genome shotgun (WGS) entry which is preliminary data.</text>
</comment>
<evidence type="ECO:0000313" key="6">
    <source>
        <dbReference type="EMBL" id="GHG41779.1"/>
    </source>
</evidence>
<dbReference type="PROSITE" id="PS50921">
    <property type="entry name" value="ANTAR"/>
    <property type="match status" value="1"/>
</dbReference>
<dbReference type="InterPro" id="IPR012074">
    <property type="entry name" value="GAF_ANTAR"/>
</dbReference>
<evidence type="ECO:0000256" key="1">
    <source>
        <dbReference type="ARBA" id="ARBA00022679"/>
    </source>
</evidence>
<dbReference type="RefSeq" id="WP_191315995.1">
    <property type="nucleotide sequence ID" value="NZ_BNAW01000051.1"/>
</dbReference>
<gene>
    <name evidence="6" type="ORF">GCM10017567_74390</name>
</gene>